<dbReference type="Proteomes" id="UP001589610">
    <property type="component" value="Unassembled WGS sequence"/>
</dbReference>
<organism evidence="1 2">
    <name type="scientific">Streptosporangium vulgare</name>
    <dbReference type="NCBI Taxonomy" id="46190"/>
    <lineage>
        <taxon>Bacteria</taxon>
        <taxon>Bacillati</taxon>
        <taxon>Actinomycetota</taxon>
        <taxon>Actinomycetes</taxon>
        <taxon>Streptosporangiales</taxon>
        <taxon>Streptosporangiaceae</taxon>
        <taxon>Streptosporangium</taxon>
    </lineage>
</organism>
<evidence type="ECO:0000313" key="2">
    <source>
        <dbReference type="Proteomes" id="UP001589610"/>
    </source>
</evidence>
<comment type="caution">
    <text evidence="1">The sequence shown here is derived from an EMBL/GenBank/DDBJ whole genome shotgun (WGS) entry which is preliminary data.</text>
</comment>
<dbReference type="EMBL" id="JBHMBS010000026">
    <property type="protein sequence ID" value="MFB9680756.1"/>
    <property type="molecule type" value="Genomic_DNA"/>
</dbReference>
<sequence>MSIRRPGGTMFAALYGELEPHPWRDPLVASSDAYSLFVARSSAMGWLTEAEEDASGGLWGMNDAGQDPVPASRAPASAAFGEPRPARVAWFQVSLTRPVPAGRPLPVQAFLSCVDDVVARVGTVRLRAVRLLLPVQSLDASAGASSRVGAVMPLLQETGWFADGDPRLRTRVRVTLDGGQDPSVRSAAPGMLRWMREFDQDVFSCDAVSVTDDDDSVSVADGDEVVLEPTVIDEVWLGPARHRAIFHGTLAEWSLDAVGWLAAFLAEASCRYGVETPLMLTARRFAEPGSHTG</sequence>
<name>A0ABV5TPH0_9ACTN</name>
<proteinExistence type="predicted"/>
<dbReference type="RefSeq" id="WP_386161782.1">
    <property type="nucleotide sequence ID" value="NZ_JBHMBS010000026.1"/>
</dbReference>
<gene>
    <name evidence="1" type="ORF">ACFFRH_35235</name>
</gene>
<reference evidence="1 2" key="1">
    <citation type="submission" date="2024-09" db="EMBL/GenBank/DDBJ databases">
        <authorList>
            <person name="Sun Q."/>
            <person name="Mori K."/>
        </authorList>
    </citation>
    <scope>NUCLEOTIDE SEQUENCE [LARGE SCALE GENOMIC DNA]</scope>
    <source>
        <strain evidence="1 2">JCM 3028</strain>
    </source>
</reference>
<accession>A0ABV5TPH0</accession>
<keyword evidence="2" id="KW-1185">Reference proteome</keyword>
<evidence type="ECO:0000313" key="1">
    <source>
        <dbReference type="EMBL" id="MFB9680756.1"/>
    </source>
</evidence>
<protein>
    <submittedName>
        <fullName evidence="1">Uncharacterized protein</fullName>
    </submittedName>
</protein>